<evidence type="ECO:0000259" key="1">
    <source>
        <dbReference type="PROSITE" id="PS50222"/>
    </source>
</evidence>
<gene>
    <name evidence="2" type="ORF">BDV98DRAFT_593565</name>
</gene>
<sequence>MRNPSAKDEAYQALLKARSLLNLEAKDFYGSRLQSILMREAGDCSDRESGGAYSHVEVVAVAKALVKLEVDRRDNDENIADYIQAEHADEEALMDALGEMKLWMEQFGAFAEVYHIKYKQTIWLCVCHLHCFEAVVMRRSLSSAALPFDYSSMGDVIDRDGSGFISVHEINRFMSKSHVDWQAPKILALGATGWQLNNMHYTNRIDSALAAIHEVSQHFVAEGNLDCKAYIYALDLVRSLTSCNDYLDFDEVRSDYSSANLSDSGSGLEALCEQVWSEQEQVIATNMVRYKWVIMDPSDIKMVVGQPTYRIEQVPVSLSI</sequence>
<dbReference type="STRING" id="1884261.A0A5C3QHD4"/>
<dbReference type="PROSITE" id="PS50222">
    <property type="entry name" value="EF_HAND_2"/>
    <property type="match status" value="1"/>
</dbReference>
<name>A0A5C3QHD4_9AGAR</name>
<reference evidence="2 3" key="1">
    <citation type="journal article" date="2019" name="Nat. Ecol. Evol.">
        <title>Megaphylogeny resolves global patterns of mushroom evolution.</title>
        <authorList>
            <person name="Varga T."/>
            <person name="Krizsan K."/>
            <person name="Foldi C."/>
            <person name="Dima B."/>
            <person name="Sanchez-Garcia M."/>
            <person name="Sanchez-Ramirez S."/>
            <person name="Szollosi G.J."/>
            <person name="Szarkandi J.G."/>
            <person name="Papp V."/>
            <person name="Albert L."/>
            <person name="Andreopoulos W."/>
            <person name="Angelini C."/>
            <person name="Antonin V."/>
            <person name="Barry K.W."/>
            <person name="Bougher N.L."/>
            <person name="Buchanan P."/>
            <person name="Buyck B."/>
            <person name="Bense V."/>
            <person name="Catcheside P."/>
            <person name="Chovatia M."/>
            <person name="Cooper J."/>
            <person name="Damon W."/>
            <person name="Desjardin D."/>
            <person name="Finy P."/>
            <person name="Geml J."/>
            <person name="Haridas S."/>
            <person name="Hughes K."/>
            <person name="Justo A."/>
            <person name="Karasinski D."/>
            <person name="Kautmanova I."/>
            <person name="Kiss B."/>
            <person name="Kocsube S."/>
            <person name="Kotiranta H."/>
            <person name="LaButti K.M."/>
            <person name="Lechner B.E."/>
            <person name="Liimatainen K."/>
            <person name="Lipzen A."/>
            <person name="Lukacs Z."/>
            <person name="Mihaltcheva S."/>
            <person name="Morgado L.N."/>
            <person name="Niskanen T."/>
            <person name="Noordeloos M.E."/>
            <person name="Ohm R.A."/>
            <person name="Ortiz-Santana B."/>
            <person name="Ovrebo C."/>
            <person name="Racz N."/>
            <person name="Riley R."/>
            <person name="Savchenko A."/>
            <person name="Shiryaev A."/>
            <person name="Soop K."/>
            <person name="Spirin V."/>
            <person name="Szebenyi C."/>
            <person name="Tomsovsky M."/>
            <person name="Tulloss R.E."/>
            <person name="Uehling J."/>
            <person name="Grigoriev I.V."/>
            <person name="Vagvolgyi C."/>
            <person name="Papp T."/>
            <person name="Martin F.M."/>
            <person name="Miettinen O."/>
            <person name="Hibbett D.S."/>
            <person name="Nagy L.G."/>
        </authorList>
    </citation>
    <scope>NUCLEOTIDE SEQUENCE [LARGE SCALE GENOMIC DNA]</scope>
    <source>
        <strain evidence="2 3">CBS 309.79</strain>
    </source>
</reference>
<dbReference type="GO" id="GO:0005509">
    <property type="term" value="F:calcium ion binding"/>
    <property type="evidence" value="ECO:0007669"/>
    <property type="project" value="InterPro"/>
</dbReference>
<keyword evidence="3" id="KW-1185">Reference proteome</keyword>
<dbReference type="OrthoDB" id="3222020at2759"/>
<evidence type="ECO:0000313" key="3">
    <source>
        <dbReference type="Proteomes" id="UP000305067"/>
    </source>
</evidence>
<dbReference type="EMBL" id="ML178826">
    <property type="protein sequence ID" value="TFL01162.1"/>
    <property type="molecule type" value="Genomic_DNA"/>
</dbReference>
<accession>A0A5C3QHD4</accession>
<evidence type="ECO:0000313" key="2">
    <source>
        <dbReference type="EMBL" id="TFL01162.1"/>
    </source>
</evidence>
<feature type="domain" description="EF-hand" evidence="1">
    <location>
        <begin position="155"/>
        <end position="180"/>
    </location>
</feature>
<dbReference type="InterPro" id="IPR002048">
    <property type="entry name" value="EF_hand_dom"/>
</dbReference>
<dbReference type="InterPro" id="IPR018247">
    <property type="entry name" value="EF_Hand_1_Ca_BS"/>
</dbReference>
<proteinExistence type="predicted"/>
<dbReference type="AlphaFoldDB" id="A0A5C3QHD4"/>
<protein>
    <recommendedName>
        <fullName evidence="1">EF-hand domain-containing protein</fullName>
    </recommendedName>
</protein>
<dbReference type="Proteomes" id="UP000305067">
    <property type="component" value="Unassembled WGS sequence"/>
</dbReference>
<organism evidence="2 3">
    <name type="scientific">Pterulicium gracile</name>
    <dbReference type="NCBI Taxonomy" id="1884261"/>
    <lineage>
        <taxon>Eukaryota</taxon>
        <taxon>Fungi</taxon>
        <taxon>Dikarya</taxon>
        <taxon>Basidiomycota</taxon>
        <taxon>Agaricomycotina</taxon>
        <taxon>Agaricomycetes</taxon>
        <taxon>Agaricomycetidae</taxon>
        <taxon>Agaricales</taxon>
        <taxon>Pleurotineae</taxon>
        <taxon>Pterulaceae</taxon>
        <taxon>Pterulicium</taxon>
    </lineage>
</organism>
<dbReference type="PROSITE" id="PS00018">
    <property type="entry name" value="EF_HAND_1"/>
    <property type="match status" value="1"/>
</dbReference>